<gene>
    <name evidence="1" type="ORF">F2P81_008338</name>
</gene>
<sequence>MSPFRSSEAQIAAQIGPGRCAAQVNRRFVLWLQMSKIIFMHDNAPSHAAKNTWSILKQKIYEVGRQFTSKQQLWEAILTSCKDIQAETLQELTGSMDARIVKLLFCLIASAAPRGLLVFAAAGQTLLCAREEITKRDDGGNYKRKSKEVRRNTTDDAVRNKFIDLLLFGGNRKTNNLTTTIWLVMCLITCRFRKMTERRNMKYHHQLVYGLKNSKSSQERWKAIHLINDEIMNRRLCTRRLFDGDKSTLSFIQIRTIQTTTLELKAMSRDLIGPELVSKAELRVNTVVVLVVGVSLDLCAASQLRQFDSSV</sequence>
<reference evidence="1 2" key="1">
    <citation type="submission" date="2019-06" db="EMBL/GenBank/DDBJ databases">
        <title>Draft genomes of female and male turbot (Scophthalmus maximus).</title>
        <authorList>
            <person name="Xu H."/>
            <person name="Xu X.-W."/>
            <person name="Shao C."/>
            <person name="Chen S."/>
        </authorList>
    </citation>
    <scope>NUCLEOTIDE SEQUENCE [LARGE SCALE GENOMIC DNA]</scope>
    <source>
        <strain evidence="1">Ysfricsl-2016a</strain>
        <tissue evidence="1">Blood</tissue>
    </source>
</reference>
<name>A0A6A4T211_SCOMX</name>
<organism evidence="1 2">
    <name type="scientific">Scophthalmus maximus</name>
    <name type="common">Turbot</name>
    <name type="synonym">Psetta maxima</name>
    <dbReference type="NCBI Taxonomy" id="52904"/>
    <lineage>
        <taxon>Eukaryota</taxon>
        <taxon>Metazoa</taxon>
        <taxon>Chordata</taxon>
        <taxon>Craniata</taxon>
        <taxon>Vertebrata</taxon>
        <taxon>Euteleostomi</taxon>
        <taxon>Actinopterygii</taxon>
        <taxon>Neopterygii</taxon>
        <taxon>Teleostei</taxon>
        <taxon>Neoteleostei</taxon>
        <taxon>Acanthomorphata</taxon>
        <taxon>Carangaria</taxon>
        <taxon>Pleuronectiformes</taxon>
        <taxon>Pleuronectoidei</taxon>
        <taxon>Scophthalmidae</taxon>
        <taxon>Scophthalmus</taxon>
    </lineage>
</organism>
<evidence type="ECO:0000313" key="1">
    <source>
        <dbReference type="EMBL" id="KAF0040103.1"/>
    </source>
</evidence>
<dbReference type="Gene3D" id="3.30.420.10">
    <property type="entry name" value="Ribonuclease H-like superfamily/Ribonuclease H"/>
    <property type="match status" value="1"/>
</dbReference>
<accession>A0A6A4T211</accession>
<dbReference type="AlphaFoldDB" id="A0A6A4T211"/>
<dbReference type="InterPro" id="IPR036397">
    <property type="entry name" value="RNaseH_sf"/>
</dbReference>
<dbReference type="Proteomes" id="UP000438429">
    <property type="component" value="Unassembled WGS sequence"/>
</dbReference>
<dbReference type="GO" id="GO:0003676">
    <property type="term" value="F:nucleic acid binding"/>
    <property type="evidence" value="ECO:0007669"/>
    <property type="project" value="InterPro"/>
</dbReference>
<protein>
    <recommendedName>
        <fullName evidence="3">Tc1-like transposase DDE domain-containing protein</fullName>
    </recommendedName>
</protein>
<proteinExistence type="predicted"/>
<comment type="caution">
    <text evidence="1">The sequence shown here is derived from an EMBL/GenBank/DDBJ whole genome shotgun (WGS) entry which is preliminary data.</text>
</comment>
<evidence type="ECO:0008006" key="3">
    <source>
        <dbReference type="Google" id="ProtNLM"/>
    </source>
</evidence>
<dbReference type="EMBL" id="VEVO01000007">
    <property type="protein sequence ID" value="KAF0040103.1"/>
    <property type="molecule type" value="Genomic_DNA"/>
</dbReference>
<evidence type="ECO:0000313" key="2">
    <source>
        <dbReference type="Proteomes" id="UP000438429"/>
    </source>
</evidence>